<accession>A0ABQ9YMT1</accession>
<evidence type="ECO:0000256" key="1">
    <source>
        <dbReference type="SAM" id="Phobius"/>
    </source>
</evidence>
<reference evidence="2 3" key="1">
    <citation type="journal article" date="2023" name="Nucleic Acids Res.">
        <title>The hologenome of Daphnia magna reveals possible DNA methylation and microbiome-mediated evolution of the host genome.</title>
        <authorList>
            <person name="Chaturvedi A."/>
            <person name="Li X."/>
            <person name="Dhandapani V."/>
            <person name="Marshall H."/>
            <person name="Kissane S."/>
            <person name="Cuenca-Cambronero M."/>
            <person name="Asole G."/>
            <person name="Calvet F."/>
            <person name="Ruiz-Romero M."/>
            <person name="Marangio P."/>
            <person name="Guigo R."/>
            <person name="Rago D."/>
            <person name="Mirbahai L."/>
            <person name="Eastwood N."/>
            <person name="Colbourne J.K."/>
            <person name="Zhou J."/>
            <person name="Mallon E."/>
            <person name="Orsini L."/>
        </authorList>
    </citation>
    <scope>NUCLEOTIDE SEQUENCE [LARGE SCALE GENOMIC DNA]</scope>
    <source>
        <strain evidence="2">LRV0_1</strain>
    </source>
</reference>
<proteinExistence type="predicted"/>
<organism evidence="2 3">
    <name type="scientific">Daphnia magna</name>
    <dbReference type="NCBI Taxonomy" id="35525"/>
    <lineage>
        <taxon>Eukaryota</taxon>
        <taxon>Metazoa</taxon>
        <taxon>Ecdysozoa</taxon>
        <taxon>Arthropoda</taxon>
        <taxon>Crustacea</taxon>
        <taxon>Branchiopoda</taxon>
        <taxon>Diplostraca</taxon>
        <taxon>Cladocera</taxon>
        <taxon>Anomopoda</taxon>
        <taxon>Daphniidae</taxon>
        <taxon>Daphnia</taxon>
    </lineage>
</organism>
<keyword evidence="1" id="KW-1133">Transmembrane helix</keyword>
<feature type="transmembrane region" description="Helical" evidence="1">
    <location>
        <begin position="83"/>
        <end position="101"/>
    </location>
</feature>
<keyword evidence="1" id="KW-0812">Transmembrane</keyword>
<keyword evidence="1" id="KW-0472">Membrane</keyword>
<evidence type="ECO:0000313" key="3">
    <source>
        <dbReference type="Proteomes" id="UP001234178"/>
    </source>
</evidence>
<gene>
    <name evidence="2" type="ORF">OUZ56_003791</name>
</gene>
<sequence length="106" mass="11855">MLFSIELIHCSVCIGFETISTFWTANVNLPSVKHFCFDNFCSFAPVDHMQLYFLALPAAFVYVFTSSLSSLTSLPHRCLNLRCSLCHITVFIYTVAFAPSLSSSTL</sequence>
<dbReference type="EMBL" id="JAOYFB010000001">
    <property type="protein sequence ID" value="KAK4001926.1"/>
    <property type="molecule type" value="Genomic_DNA"/>
</dbReference>
<feature type="transmembrane region" description="Helical" evidence="1">
    <location>
        <begin position="51"/>
        <end position="71"/>
    </location>
</feature>
<evidence type="ECO:0000313" key="2">
    <source>
        <dbReference type="EMBL" id="KAK4001926.1"/>
    </source>
</evidence>
<keyword evidence="3" id="KW-1185">Reference proteome</keyword>
<name>A0ABQ9YMT1_9CRUS</name>
<comment type="caution">
    <text evidence="2">The sequence shown here is derived from an EMBL/GenBank/DDBJ whole genome shotgun (WGS) entry which is preliminary data.</text>
</comment>
<protein>
    <submittedName>
        <fullName evidence="2">Uncharacterized protein</fullName>
    </submittedName>
</protein>
<dbReference type="Proteomes" id="UP001234178">
    <property type="component" value="Unassembled WGS sequence"/>
</dbReference>